<feature type="transmembrane region" description="Helical" evidence="2">
    <location>
        <begin position="372"/>
        <end position="391"/>
    </location>
</feature>
<keyword evidence="2" id="KW-0472">Membrane</keyword>
<dbReference type="Pfam" id="PF01757">
    <property type="entry name" value="Acyl_transf_3"/>
    <property type="match status" value="1"/>
</dbReference>
<evidence type="ECO:0000259" key="3">
    <source>
        <dbReference type="Pfam" id="PF01757"/>
    </source>
</evidence>
<gene>
    <name evidence="4" type="ORF">P43SY_004112</name>
</gene>
<evidence type="ECO:0000313" key="5">
    <source>
        <dbReference type="Proteomes" id="UP001209570"/>
    </source>
</evidence>
<accession>A0AAD5M486</accession>
<dbReference type="PANTHER" id="PTHR23028">
    <property type="entry name" value="ACETYLTRANSFERASE"/>
    <property type="match status" value="1"/>
</dbReference>
<feature type="transmembrane region" description="Helical" evidence="2">
    <location>
        <begin position="337"/>
        <end position="360"/>
    </location>
</feature>
<feature type="transmembrane region" description="Helical" evidence="2">
    <location>
        <begin position="193"/>
        <end position="210"/>
    </location>
</feature>
<name>A0AAD5M486_PYTIN</name>
<evidence type="ECO:0000256" key="1">
    <source>
        <dbReference type="SAM" id="MobiDB-lite"/>
    </source>
</evidence>
<keyword evidence="2" id="KW-1133">Transmembrane helix</keyword>
<dbReference type="GO" id="GO:0016747">
    <property type="term" value="F:acyltransferase activity, transferring groups other than amino-acyl groups"/>
    <property type="evidence" value="ECO:0007669"/>
    <property type="project" value="InterPro"/>
</dbReference>
<dbReference type="PANTHER" id="PTHR23028:SF53">
    <property type="entry name" value="ACYL_TRANSF_3 DOMAIN-CONTAINING PROTEIN"/>
    <property type="match status" value="1"/>
</dbReference>
<reference evidence="4" key="1">
    <citation type="submission" date="2021-12" db="EMBL/GenBank/DDBJ databases">
        <title>Prjna785345.</title>
        <authorList>
            <person name="Rujirawat T."/>
            <person name="Krajaejun T."/>
        </authorList>
    </citation>
    <scope>NUCLEOTIDE SEQUENCE</scope>
    <source>
        <strain evidence="4">Pi057C3</strain>
    </source>
</reference>
<feature type="transmembrane region" description="Helical" evidence="2">
    <location>
        <begin position="300"/>
        <end position="317"/>
    </location>
</feature>
<organism evidence="4 5">
    <name type="scientific">Pythium insidiosum</name>
    <name type="common">Pythiosis disease agent</name>
    <dbReference type="NCBI Taxonomy" id="114742"/>
    <lineage>
        <taxon>Eukaryota</taxon>
        <taxon>Sar</taxon>
        <taxon>Stramenopiles</taxon>
        <taxon>Oomycota</taxon>
        <taxon>Peronosporomycetes</taxon>
        <taxon>Pythiales</taxon>
        <taxon>Pythiaceae</taxon>
        <taxon>Pythium</taxon>
    </lineage>
</organism>
<dbReference type="EMBL" id="JAKCXM010000103">
    <property type="protein sequence ID" value="KAJ0402403.1"/>
    <property type="molecule type" value="Genomic_DNA"/>
</dbReference>
<evidence type="ECO:0000313" key="4">
    <source>
        <dbReference type="EMBL" id="KAJ0402403.1"/>
    </source>
</evidence>
<dbReference type="GO" id="GO:0016020">
    <property type="term" value="C:membrane"/>
    <property type="evidence" value="ECO:0007669"/>
    <property type="project" value="TreeGrafter"/>
</dbReference>
<keyword evidence="2" id="KW-0812">Transmembrane</keyword>
<dbReference type="InterPro" id="IPR050879">
    <property type="entry name" value="Acyltransferase_3"/>
</dbReference>
<proteinExistence type="predicted"/>
<comment type="caution">
    <text evidence="4">The sequence shown here is derived from an EMBL/GenBank/DDBJ whole genome shotgun (WGS) entry which is preliminary data.</text>
</comment>
<evidence type="ECO:0000256" key="2">
    <source>
        <dbReference type="SAM" id="Phobius"/>
    </source>
</evidence>
<dbReference type="AlphaFoldDB" id="A0AAD5M486"/>
<protein>
    <recommendedName>
        <fullName evidence="3">Acyltransferase 3 domain-containing protein</fullName>
    </recommendedName>
</protein>
<dbReference type="InterPro" id="IPR002656">
    <property type="entry name" value="Acyl_transf_3_dom"/>
</dbReference>
<dbReference type="Proteomes" id="UP001209570">
    <property type="component" value="Unassembled WGS sequence"/>
</dbReference>
<feature type="region of interest" description="Disordered" evidence="1">
    <location>
        <begin position="1"/>
        <end position="53"/>
    </location>
</feature>
<keyword evidence="5" id="KW-1185">Reference proteome</keyword>
<feature type="domain" description="Acyltransferase 3" evidence="3">
    <location>
        <begin position="118"/>
        <end position="447"/>
    </location>
</feature>
<feature type="transmembrane region" description="Helical" evidence="2">
    <location>
        <begin position="250"/>
        <end position="279"/>
    </location>
</feature>
<dbReference type="GO" id="GO:0000271">
    <property type="term" value="P:polysaccharide biosynthetic process"/>
    <property type="evidence" value="ECO:0007669"/>
    <property type="project" value="TreeGrafter"/>
</dbReference>
<sequence>MEPAGPAVMSLSDDPSQQPNVRARTARYDPLDDDSELDTATSSSSELEGLLGKDGDLDADAAIIIVDDEDDSKRERTALIKLAQPKRKKATAAGSGQASVSQASASSSSSSSRKEKVLFLDGVRGLAAIGVLVQHSHWFGYNFGQNGVDTFFVLSAFLLTSFFDRKVQQLLARRAGLVPWSCALADYFVRRLLRVYPLFALVAAFIWWLPNNRRKQYFISGDPTKYDLEKVLTFEMSSRYHVFWTLPVEIGYYFVIPGLVTALAMVGRFWPAPLLLMLIWVVQEGLHTSRGPHQPLRPHLMTFVAGSIAAILQNRLADLVREHSFEFRWYHRVVVRAVEYTVLGFLLSLMYGGLFFDWVMANPAPKKPGGSAFIAVHVATIMAIEMLVPGPVSSFFEWSLFRFWGKISFSMYLLHSFVCYDVVLNREPRVNQYVSYLVLTSVLSMVSYHLVEEPLQNVASHVSQKIKAVELTYSNAVGTSVSAATAPTLPK</sequence>